<feature type="compositionally biased region" description="Acidic residues" evidence="1">
    <location>
        <begin position="113"/>
        <end position="125"/>
    </location>
</feature>
<gene>
    <name evidence="2" type="ORF">PG986_012946</name>
</gene>
<evidence type="ECO:0000313" key="3">
    <source>
        <dbReference type="Proteomes" id="UP001391051"/>
    </source>
</evidence>
<feature type="region of interest" description="Disordered" evidence="1">
    <location>
        <begin position="90"/>
        <end position="149"/>
    </location>
</feature>
<evidence type="ECO:0000313" key="2">
    <source>
        <dbReference type="EMBL" id="KAK7943833.1"/>
    </source>
</evidence>
<proteinExistence type="predicted"/>
<comment type="caution">
    <text evidence="2">The sequence shown here is derived from an EMBL/GenBank/DDBJ whole genome shotgun (WGS) entry which is preliminary data.</text>
</comment>
<feature type="region of interest" description="Disordered" evidence="1">
    <location>
        <begin position="277"/>
        <end position="315"/>
    </location>
</feature>
<organism evidence="2 3">
    <name type="scientific">Apiospora aurea</name>
    <dbReference type="NCBI Taxonomy" id="335848"/>
    <lineage>
        <taxon>Eukaryota</taxon>
        <taxon>Fungi</taxon>
        <taxon>Dikarya</taxon>
        <taxon>Ascomycota</taxon>
        <taxon>Pezizomycotina</taxon>
        <taxon>Sordariomycetes</taxon>
        <taxon>Xylariomycetidae</taxon>
        <taxon>Amphisphaeriales</taxon>
        <taxon>Apiosporaceae</taxon>
        <taxon>Apiospora</taxon>
    </lineage>
</organism>
<feature type="compositionally biased region" description="Polar residues" evidence="1">
    <location>
        <begin position="127"/>
        <end position="139"/>
    </location>
</feature>
<reference evidence="2 3" key="1">
    <citation type="submission" date="2023-01" db="EMBL/GenBank/DDBJ databases">
        <title>Analysis of 21 Apiospora genomes using comparative genomics revels a genus with tremendous synthesis potential of carbohydrate active enzymes and secondary metabolites.</title>
        <authorList>
            <person name="Sorensen T."/>
        </authorList>
    </citation>
    <scope>NUCLEOTIDE SEQUENCE [LARGE SCALE GENOMIC DNA]</scope>
    <source>
        <strain evidence="2 3">CBS 24483</strain>
    </source>
</reference>
<feature type="compositionally biased region" description="Polar residues" evidence="1">
    <location>
        <begin position="299"/>
        <end position="315"/>
    </location>
</feature>
<evidence type="ECO:0000256" key="1">
    <source>
        <dbReference type="SAM" id="MobiDB-lite"/>
    </source>
</evidence>
<name>A0ABR1Q1F2_9PEZI</name>
<accession>A0ABR1Q1F2</accession>
<dbReference type="GeneID" id="92082230"/>
<feature type="compositionally biased region" description="Basic and acidic residues" evidence="1">
    <location>
        <begin position="277"/>
        <end position="287"/>
    </location>
</feature>
<dbReference type="EMBL" id="JAQQWE010000008">
    <property type="protein sequence ID" value="KAK7943833.1"/>
    <property type="molecule type" value="Genomic_DNA"/>
</dbReference>
<keyword evidence="3" id="KW-1185">Reference proteome</keyword>
<sequence>MDSKHYLSMEVKECKARFNACLEIPSLSENDWLEEKLALFNWWTAALNADKTDSSSLDYRLSLRPDVVDEIVNLLEGLIHALSECEEIDSKGSVSMSQSPQSEDFDRMITSPTEDDNGEFQDMDWEGSQNGSMSDTISSSDDEMDDPLDPYSEQRFYMDTFLDLLLGIHRAIKRSGLKFRNKRADDALVEAEAEFQHMKRLVGEDRALNHPEIDIAEHAARHGQESPAVLEQIKVMIVLRSYFRDEVRLITVQRRLIEANVMRGNRFIYAGQTTRRDRIPPGVHEDESPLGQRKGKTETWVSDASQSANLGQEVSYQNQPAPRIITGDFKNDTEEIGTVRSATQLGSSFTIGGVIGTGSKSARSAVTKMSARVDYLDYPPCPAKNGSFKYPLCPEILSKEYTKKQRWRPVEDRCSRELESLALRILDRAKGVFWWARVVMSYHRSAIELGVSIAELESQVDELPKDTDGLFRPVALYQAAARLIKEPACADAGIPEATEGYGRSISRLTPGLLVPEEDGSNTRFSETINHVHEDLPNFLIITEILLVELDRFNTLHYGDGPHGANMTVDLESPEDQDEYGSKTFLALAVEYDLLSYVEEVARSRSAELFAKKGRPYRDYALRYKRVDERMVRLLLQAGLDPNEPFDAREPILSPFSHSTVWSAFLQYRLKRHQGRI</sequence>
<dbReference type="Proteomes" id="UP001391051">
    <property type="component" value="Unassembled WGS sequence"/>
</dbReference>
<feature type="compositionally biased region" description="Polar residues" evidence="1">
    <location>
        <begin position="92"/>
        <end position="102"/>
    </location>
</feature>
<dbReference type="RefSeq" id="XP_066695864.1">
    <property type="nucleotide sequence ID" value="XM_066849168.1"/>
</dbReference>
<protein>
    <submittedName>
        <fullName evidence="2">Uncharacterized protein</fullName>
    </submittedName>
</protein>